<dbReference type="AlphaFoldDB" id="A0A1E4RFI9"/>
<evidence type="ECO:0000313" key="3">
    <source>
        <dbReference type="Proteomes" id="UP000095085"/>
    </source>
</evidence>
<feature type="compositionally biased region" description="Low complexity" evidence="1">
    <location>
        <begin position="598"/>
        <end position="611"/>
    </location>
</feature>
<organism evidence="2 3">
    <name type="scientific">Hyphopichia burtonii NRRL Y-1933</name>
    <dbReference type="NCBI Taxonomy" id="984485"/>
    <lineage>
        <taxon>Eukaryota</taxon>
        <taxon>Fungi</taxon>
        <taxon>Dikarya</taxon>
        <taxon>Ascomycota</taxon>
        <taxon>Saccharomycotina</taxon>
        <taxon>Pichiomycetes</taxon>
        <taxon>Debaryomycetaceae</taxon>
        <taxon>Hyphopichia</taxon>
    </lineage>
</organism>
<feature type="compositionally biased region" description="Polar residues" evidence="1">
    <location>
        <begin position="387"/>
        <end position="401"/>
    </location>
</feature>
<name>A0A1E4RFI9_9ASCO</name>
<dbReference type="GO" id="GO:0003677">
    <property type="term" value="F:DNA binding"/>
    <property type="evidence" value="ECO:0007669"/>
    <property type="project" value="TreeGrafter"/>
</dbReference>
<sequence>MSSAKLSPSYYGYVGSTKDALLIIQAIVDKQLELISRRPHERERPALIKSGNVFVFIEEHSGIKRWTDGIAWSPSRILGRFLVYRELDKHSLNEKDDKKKKKRKINNNDDSNMIPSAHHLINDHQQHLNDDKNLVGSLVTSYVFKDQGLIKKTLSLSTSSKNVHIEKKLENQTIHLISYYNADDVLNGKLQRPSETDLKNLQISNTLWEALKDSSLGGKISIEDEAYYFLDTNYQLQNMSLLQHPSLPPPHTHGPPHPHPHGPPPTHPHGPPPPHAHGLPPPHPQINQNIHMLPLPLQNNHYHPSEYIPAPAPAPALAPPTASIQSNGPSPRYTTAPPPTYIRKEDEINSELSFVNPFNQQSQFQQPQHQAQQQPNLFNNPYVLPPQQFQPNYISNPPINDSSSFPQSNNQSPIQQPIVPQQQPPPPPQQQQSPQVQAQSQVPAHIIPPGPSSKNTALPPQQFAPFPPQHFQQFLPQQPPNHFGSILTGSSDQFSISGNSNGGSISSIGSNMMHGTNSNSFSSAPPNNNTNKKLMRSISNNNGGWFTTAPGSTTGGDLVNTNSTNYSVVTSGPAQEDHSNLAFNTQLPTSTTLTNEDSNNSSYTSNFTSTN</sequence>
<feature type="region of interest" description="Disordered" evidence="1">
    <location>
        <begin position="304"/>
        <end position="341"/>
    </location>
</feature>
<reference evidence="3" key="1">
    <citation type="submission" date="2016-05" db="EMBL/GenBank/DDBJ databases">
        <title>Comparative genomics of biotechnologically important yeasts.</title>
        <authorList>
            <consortium name="DOE Joint Genome Institute"/>
            <person name="Riley R."/>
            <person name="Haridas S."/>
            <person name="Wolfe K.H."/>
            <person name="Lopes M.R."/>
            <person name="Hittinger C.T."/>
            <person name="Goker M."/>
            <person name="Salamov A."/>
            <person name="Wisecaver J."/>
            <person name="Long T.M."/>
            <person name="Aerts A.L."/>
            <person name="Barry K."/>
            <person name="Choi C."/>
            <person name="Clum A."/>
            <person name="Coughlan A.Y."/>
            <person name="Deshpande S."/>
            <person name="Douglass A.P."/>
            <person name="Hanson S.J."/>
            <person name="Klenk H.-P."/>
            <person name="Labutti K."/>
            <person name="Lapidus A."/>
            <person name="Lindquist E."/>
            <person name="Lipzen A."/>
            <person name="Meier-Kolthoff J.P."/>
            <person name="Ohm R.A."/>
            <person name="Otillar R.P."/>
            <person name="Pangilinan J."/>
            <person name="Peng Y."/>
            <person name="Rokas A."/>
            <person name="Rosa C.A."/>
            <person name="Scheuner C."/>
            <person name="Sibirny A.A."/>
            <person name="Slot J.C."/>
            <person name="Stielow J.B."/>
            <person name="Sun H."/>
            <person name="Kurtzman C.P."/>
            <person name="Blackwell M."/>
            <person name="Grigoriev I.V."/>
            <person name="Jeffries T.W."/>
        </authorList>
    </citation>
    <scope>NUCLEOTIDE SEQUENCE [LARGE SCALE GENOMIC DNA]</scope>
    <source>
        <strain evidence="3">NRRL Y-1933</strain>
    </source>
</reference>
<accession>A0A1E4RFI9</accession>
<feature type="compositionally biased region" description="Low complexity" evidence="1">
    <location>
        <begin position="360"/>
        <end position="379"/>
    </location>
</feature>
<keyword evidence="3" id="KW-1185">Reference proteome</keyword>
<feature type="region of interest" description="Disordered" evidence="1">
    <location>
        <begin position="513"/>
        <end position="532"/>
    </location>
</feature>
<dbReference type="PANTHER" id="PTHR28027">
    <property type="entry name" value="TRANSCRIPTIONAL REGULATOR MIT1"/>
    <property type="match status" value="1"/>
</dbReference>
<dbReference type="PANTHER" id="PTHR28027:SF2">
    <property type="entry name" value="TRANSCRIPTIONAL REGULATOR MIT1"/>
    <property type="match status" value="1"/>
</dbReference>
<feature type="region of interest" description="Disordered" evidence="1">
    <location>
        <begin position="94"/>
        <end position="114"/>
    </location>
</feature>
<dbReference type="EMBL" id="KV454543">
    <property type="protein sequence ID" value="ODV65991.1"/>
    <property type="molecule type" value="Genomic_DNA"/>
</dbReference>
<dbReference type="Pfam" id="PF09729">
    <property type="entry name" value="Gti1_Pac2"/>
    <property type="match status" value="1"/>
</dbReference>
<dbReference type="OrthoDB" id="5572844at2759"/>
<feature type="compositionally biased region" description="Low complexity" evidence="1">
    <location>
        <begin position="402"/>
        <end position="421"/>
    </location>
</feature>
<feature type="region of interest" description="Disordered" evidence="1">
    <location>
        <begin position="589"/>
        <end position="611"/>
    </location>
</feature>
<proteinExistence type="predicted"/>
<evidence type="ECO:0000256" key="1">
    <source>
        <dbReference type="SAM" id="MobiDB-lite"/>
    </source>
</evidence>
<feature type="compositionally biased region" description="Low complexity" evidence="1">
    <location>
        <begin position="513"/>
        <end position="531"/>
    </location>
</feature>
<feature type="compositionally biased region" description="Polar residues" evidence="1">
    <location>
        <begin position="323"/>
        <end position="333"/>
    </location>
</feature>
<dbReference type="InterPro" id="IPR018608">
    <property type="entry name" value="Gti1/Pac2"/>
</dbReference>
<feature type="region of interest" description="Disordered" evidence="1">
    <location>
        <begin position="242"/>
        <end position="289"/>
    </location>
</feature>
<dbReference type="Proteomes" id="UP000095085">
    <property type="component" value="Unassembled WGS sequence"/>
</dbReference>
<feature type="compositionally biased region" description="Low complexity" evidence="1">
    <location>
        <begin position="430"/>
        <end position="444"/>
    </location>
</feature>
<protein>
    <submittedName>
        <fullName evidence="2">Uncharacterized protein</fullName>
    </submittedName>
</protein>
<feature type="compositionally biased region" description="Pro residues" evidence="1">
    <location>
        <begin position="261"/>
        <end position="284"/>
    </location>
</feature>
<dbReference type="RefSeq" id="XP_020075058.1">
    <property type="nucleotide sequence ID" value="XM_020223646.1"/>
</dbReference>
<gene>
    <name evidence="2" type="ORF">HYPBUDRAFT_7318</name>
</gene>
<feature type="region of interest" description="Disordered" evidence="1">
    <location>
        <begin position="360"/>
        <end position="501"/>
    </location>
</feature>
<evidence type="ECO:0000313" key="2">
    <source>
        <dbReference type="EMBL" id="ODV65991.1"/>
    </source>
</evidence>
<feature type="compositionally biased region" description="Low complexity" evidence="1">
    <location>
        <begin position="459"/>
        <end position="476"/>
    </location>
</feature>
<dbReference type="GeneID" id="30998195"/>